<accession>A0ABU0J1N9</accession>
<evidence type="ECO:0000313" key="5">
    <source>
        <dbReference type="EMBL" id="MDQ0467491.1"/>
    </source>
</evidence>
<dbReference type="InterPro" id="IPR016032">
    <property type="entry name" value="Sig_transdc_resp-reg_C-effctor"/>
</dbReference>
<sequence length="231" mass="26742">MASSELRKRQFIETTFQLLNGALEASRLVFYSVDREHNLHNFVCSRVPADFIRIYVREMHAVDPLHVRRLRSPDERVVRMDRASRDMPLQEVREYETFLRRFDVVDNIDFIFHHDDEIKAGLSVMWTSRDPRPTPVLFRLADELQRYIEFNMSDHMAPSRDDRAARAARMFHLTRREAEVAGLLCCGRTNADIAACLGIGLATVKTHLIHIFEKTGVENRSGLVARLAAPH</sequence>
<dbReference type="Pfam" id="PF00196">
    <property type="entry name" value="GerE"/>
    <property type="match status" value="1"/>
</dbReference>
<proteinExistence type="predicted"/>
<gene>
    <name evidence="5" type="ORF">QO011_000486</name>
</gene>
<reference evidence="5 6" key="1">
    <citation type="submission" date="2023-07" db="EMBL/GenBank/DDBJ databases">
        <title>Genomic Encyclopedia of Type Strains, Phase IV (KMG-IV): sequencing the most valuable type-strain genomes for metagenomic binning, comparative biology and taxonomic classification.</title>
        <authorList>
            <person name="Goeker M."/>
        </authorList>
    </citation>
    <scope>NUCLEOTIDE SEQUENCE [LARGE SCALE GENOMIC DNA]</scope>
    <source>
        <strain evidence="5 6">DSM 19619</strain>
    </source>
</reference>
<feature type="domain" description="HTH luxR-type" evidence="4">
    <location>
        <begin position="166"/>
        <end position="231"/>
    </location>
</feature>
<dbReference type="Gene3D" id="1.10.10.10">
    <property type="entry name" value="Winged helix-like DNA-binding domain superfamily/Winged helix DNA-binding domain"/>
    <property type="match status" value="1"/>
</dbReference>
<keyword evidence="1" id="KW-0805">Transcription regulation</keyword>
<dbReference type="InterPro" id="IPR036388">
    <property type="entry name" value="WH-like_DNA-bd_sf"/>
</dbReference>
<comment type="caution">
    <text evidence="5">The sequence shown here is derived from an EMBL/GenBank/DDBJ whole genome shotgun (WGS) entry which is preliminary data.</text>
</comment>
<evidence type="ECO:0000256" key="2">
    <source>
        <dbReference type="ARBA" id="ARBA00023125"/>
    </source>
</evidence>
<dbReference type="PRINTS" id="PR00038">
    <property type="entry name" value="HTHLUXR"/>
</dbReference>
<dbReference type="SMART" id="SM00421">
    <property type="entry name" value="HTH_LUXR"/>
    <property type="match status" value="1"/>
</dbReference>
<evidence type="ECO:0000256" key="1">
    <source>
        <dbReference type="ARBA" id="ARBA00023015"/>
    </source>
</evidence>
<dbReference type="CDD" id="cd06170">
    <property type="entry name" value="LuxR_C_like"/>
    <property type="match status" value="1"/>
</dbReference>
<protein>
    <submittedName>
        <fullName evidence="5">DNA-binding CsgD family transcriptional regulator</fullName>
    </submittedName>
</protein>
<name>A0ABU0J1N9_9HYPH</name>
<dbReference type="PANTHER" id="PTHR44688">
    <property type="entry name" value="DNA-BINDING TRANSCRIPTIONAL ACTIVATOR DEVR_DOSR"/>
    <property type="match status" value="1"/>
</dbReference>
<organism evidence="5 6">
    <name type="scientific">Labrys wisconsinensis</name>
    <dbReference type="NCBI Taxonomy" id="425677"/>
    <lineage>
        <taxon>Bacteria</taxon>
        <taxon>Pseudomonadati</taxon>
        <taxon>Pseudomonadota</taxon>
        <taxon>Alphaproteobacteria</taxon>
        <taxon>Hyphomicrobiales</taxon>
        <taxon>Xanthobacteraceae</taxon>
        <taxon>Labrys</taxon>
    </lineage>
</organism>
<dbReference type="GO" id="GO:0003677">
    <property type="term" value="F:DNA binding"/>
    <property type="evidence" value="ECO:0007669"/>
    <property type="project" value="UniProtKB-KW"/>
</dbReference>
<dbReference type="InterPro" id="IPR000792">
    <property type="entry name" value="Tscrpt_reg_LuxR_C"/>
</dbReference>
<evidence type="ECO:0000313" key="6">
    <source>
        <dbReference type="Proteomes" id="UP001242480"/>
    </source>
</evidence>
<dbReference type="Proteomes" id="UP001242480">
    <property type="component" value="Unassembled WGS sequence"/>
</dbReference>
<dbReference type="SUPFAM" id="SSF46894">
    <property type="entry name" value="C-terminal effector domain of the bipartite response regulators"/>
    <property type="match status" value="1"/>
</dbReference>
<dbReference type="PROSITE" id="PS00622">
    <property type="entry name" value="HTH_LUXR_1"/>
    <property type="match status" value="1"/>
</dbReference>
<keyword evidence="6" id="KW-1185">Reference proteome</keyword>
<dbReference type="EMBL" id="JAUSVX010000001">
    <property type="protein sequence ID" value="MDQ0467491.1"/>
    <property type="molecule type" value="Genomic_DNA"/>
</dbReference>
<keyword evidence="2 5" id="KW-0238">DNA-binding</keyword>
<evidence type="ECO:0000259" key="4">
    <source>
        <dbReference type="PROSITE" id="PS50043"/>
    </source>
</evidence>
<dbReference type="PROSITE" id="PS50043">
    <property type="entry name" value="HTH_LUXR_2"/>
    <property type="match status" value="1"/>
</dbReference>
<evidence type="ECO:0000256" key="3">
    <source>
        <dbReference type="ARBA" id="ARBA00023163"/>
    </source>
</evidence>
<keyword evidence="3" id="KW-0804">Transcription</keyword>
<dbReference type="PANTHER" id="PTHR44688:SF16">
    <property type="entry name" value="DNA-BINDING TRANSCRIPTIONAL ACTIVATOR DEVR_DOSR"/>
    <property type="match status" value="1"/>
</dbReference>
<dbReference type="RefSeq" id="WP_307267159.1">
    <property type="nucleotide sequence ID" value="NZ_JAUSVX010000001.1"/>
</dbReference>